<reference evidence="2" key="1">
    <citation type="submission" date="2014-06" db="EMBL/GenBank/DDBJ databases">
        <authorList>
            <person name="Winans N.J."/>
            <person name="Newell P.D."/>
            <person name="Douglas A.E."/>
        </authorList>
    </citation>
    <scope>NUCLEOTIDE SEQUENCE [LARGE SCALE GENOMIC DNA]</scope>
    <source>
        <strain evidence="2">DmL_052</strain>
    </source>
</reference>
<organism evidence="1 2">
    <name type="scientific">Commensalibacter intestini</name>
    <dbReference type="NCBI Taxonomy" id="479936"/>
    <lineage>
        <taxon>Bacteria</taxon>
        <taxon>Pseudomonadati</taxon>
        <taxon>Pseudomonadota</taxon>
        <taxon>Alphaproteobacteria</taxon>
        <taxon>Acetobacterales</taxon>
        <taxon>Acetobacteraceae</taxon>
    </lineage>
</organism>
<gene>
    <name evidence="1" type="ORF">HK18_02885</name>
</gene>
<dbReference type="RefSeq" id="WP_086632675.1">
    <property type="nucleotide sequence ID" value="NZ_JOPB01000019.1"/>
</dbReference>
<proteinExistence type="predicted"/>
<dbReference type="EMBL" id="JOPB01000019">
    <property type="protein sequence ID" value="OUI77768.1"/>
    <property type="molecule type" value="Genomic_DNA"/>
</dbReference>
<evidence type="ECO:0000313" key="1">
    <source>
        <dbReference type="EMBL" id="OUI77768.1"/>
    </source>
</evidence>
<keyword evidence="2" id="KW-1185">Reference proteome</keyword>
<comment type="caution">
    <text evidence="1">The sequence shown here is derived from an EMBL/GenBank/DDBJ whole genome shotgun (WGS) entry which is preliminary data.</text>
</comment>
<accession>A0A251ZSX7</accession>
<dbReference type="AlphaFoldDB" id="A0A251ZSX7"/>
<protein>
    <submittedName>
        <fullName evidence="1">Uncharacterized protein</fullName>
    </submittedName>
</protein>
<sequence length="77" mass="9008">MKLVKIKENQSTVILSEDELYIIRSVVGEIYSEVCVDAREFQNIHGTNETEVLNLEEKMREIYDELTATKPHSNYFL</sequence>
<evidence type="ECO:0000313" key="2">
    <source>
        <dbReference type="Proteomes" id="UP000194946"/>
    </source>
</evidence>
<name>A0A251ZSX7_9PROT</name>
<dbReference type="Proteomes" id="UP000194946">
    <property type="component" value="Unassembled WGS sequence"/>
</dbReference>